<organism evidence="10 11">
    <name type="scientific">Luteimonas aestuarii</name>
    <dbReference type="NCBI Taxonomy" id="453837"/>
    <lineage>
        <taxon>Bacteria</taxon>
        <taxon>Pseudomonadati</taxon>
        <taxon>Pseudomonadota</taxon>
        <taxon>Gammaproteobacteria</taxon>
        <taxon>Lysobacterales</taxon>
        <taxon>Lysobacteraceae</taxon>
        <taxon>Luteimonas</taxon>
    </lineage>
</organism>
<dbReference type="EMBL" id="SMTF01000024">
    <property type="protein sequence ID" value="TDK19408.1"/>
    <property type="molecule type" value="Genomic_DNA"/>
</dbReference>
<feature type="domain" description="Multidrug resistance protein MdtA-like alpha-helical hairpin" evidence="6">
    <location>
        <begin position="98"/>
        <end position="166"/>
    </location>
</feature>
<protein>
    <submittedName>
        <fullName evidence="10">Efflux RND transporter periplasmic adaptor subunit</fullName>
    </submittedName>
</protein>
<reference evidence="10 11" key="1">
    <citation type="submission" date="2019-03" db="EMBL/GenBank/DDBJ databases">
        <title>Luteimonas zhaokaii sp.nov., isolated from the rectal contents of Plateau pika in Yushu, Qinghai Province, China.</title>
        <authorList>
            <person name="Zhang G."/>
        </authorList>
    </citation>
    <scope>NUCLEOTIDE SEQUENCE [LARGE SCALE GENOMIC DNA]</scope>
    <source>
        <strain evidence="10 11">B9</strain>
    </source>
</reference>
<comment type="caution">
    <text evidence="10">The sequence shown here is derived from an EMBL/GenBank/DDBJ whole genome shotgun (WGS) entry which is preliminary data.</text>
</comment>
<dbReference type="Gene3D" id="1.10.287.470">
    <property type="entry name" value="Helix hairpin bin"/>
    <property type="match status" value="1"/>
</dbReference>
<dbReference type="Pfam" id="PF25917">
    <property type="entry name" value="BSH_RND"/>
    <property type="match status" value="1"/>
</dbReference>
<dbReference type="GO" id="GO:0005886">
    <property type="term" value="C:plasma membrane"/>
    <property type="evidence" value="ECO:0007669"/>
    <property type="project" value="TreeGrafter"/>
</dbReference>
<evidence type="ECO:0000313" key="10">
    <source>
        <dbReference type="EMBL" id="TDK19408.1"/>
    </source>
</evidence>
<evidence type="ECO:0000256" key="4">
    <source>
        <dbReference type="SAM" id="MobiDB-lite"/>
    </source>
</evidence>
<gene>
    <name evidence="10" type="ORF">E2F46_16925</name>
</gene>
<dbReference type="Gene3D" id="2.40.30.170">
    <property type="match status" value="1"/>
</dbReference>
<feature type="compositionally biased region" description="Pro residues" evidence="4">
    <location>
        <begin position="371"/>
        <end position="383"/>
    </location>
</feature>
<feature type="signal peptide" evidence="5">
    <location>
        <begin position="1"/>
        <end position="22"/>
    </location>
</feature>
<proteinExistence type="inferred from homology"/>
<dbReference type="InterPro" id="IPR058624">
    <property type="entry name" value="MdtA-like_HH"/>
</dbReference>
<evidence type="ECO:0000313" key="11">
    <source>
        <dbReference type="Proteomes" id="UP000294796"/>
    </source>
</evidence>
<dbReference type="OrthoDB" id="9816569at2"/>
<evidence type="ECO:0000259" key="7">
    <source>
        <dbReference type="Pfam" id="PF25917"/>
    </source>
</evidence>
<feature type="domain" description="Multidrug resistance protein MdtA-like C-terminal permuted SH3" evidence="9">
    <location>
        <begin position="295"/>
        <end position="353"/>
    </location>
</feature>
<dbReference type="RefSeq" id="WP_133323764.1">
    <property type="nucleotide sequence ID" value="NZ_SMTF01000024.1"/>
</dbReference>
<evidence type="ECO:0000256" key="5">
    <source>
        <dbReference type="SAM" id="SignalP"/>
    </source>
</evidence>
<sequence length="409" mass="41803">MTRPLLIALALLALTACRGDDAAPAAPPPPEVGVVTATAADLPLQRELSGRLSPYRSADVRARVPGVLQQRVYTEGREVKEGEVLFVIDPAPLQAALGTAQASLAQAQANLANAKAQADRARQLAPTSFISQSDVDNALAAERSAAAAVQAGRAAVDAARINLGYATVRAPISGIAGKQQVTEGALVGQGAATLLTTVDQVDPLYVNFSMSVAELERIRSAVAARGDTEAEVSVRLPDGSEHAHRGVLDFSGDVVDPATGAISMRARVPNPDRRLLPGTYVTLVATLGMQPGVFAIPHAAVLRDARGPYVLVVGGDGKVARKDVQTASSSNGNWIVTGGLAEGDQVIAAGVQKVRVDAPATAVPWQREGAPLPPAATPAPPADAPAAPEAPAQDDAAPEAPPADAQAEG</sequence>
<dbReference type="InterPro" id="IPR058626">
    <property type="entry name" value="MdtA-like_b-barrel"/>
</dbReference>
<name>A0A4R5TK37_9GAMM</name>
<dbReference type="PROSITE" id="PS51257">
    <property type="entry name" value="PROKAR_LIPOPROTEIN"/>
    <property type="match status" value="1"/>
</dbReference>
<keyword evidence="11" id="KW-1185">Reference proteome</keyword>
<feature type="chain" id="PRO_5020323099" evidence="5">
    <location>
        <begin position="23"/>
        <end position="409"/>
    </location>
</feature>
<evidence type="ECO:0000259" key="6">
    <source>
        <dbReference type="Pfam" id="PF25876"/>
    </source>
</evidence>
<keyword evidence="3" id="KW-0175">Coiled coil</keyword>
<evidence type="ECO:0000259" key="9">
    <source>
        <dbReference type="Pfam" id="PF25967"/>
    </source>
</evidence>
<evidence type="ECO:0000259" key="8">
    <source>
        <dbReference type="Pfam" id="PF25944"/>
    </source>
</evidence>
<evidence type="ECO:0000256" key="3">
    <source>
        <dbReference type="SAM" id="Coils"/>
    </source>
</evidence>
<feature type="domain" description="Multidrug resistance protein MdtA-like beta-barrel" evidence="8">
    <location>
        <begin position="203"/>
        <end position="283"/>
    </location>
</feature>
<feature type="region of interest" description="Disordered" evidence="4">
    <location>
        <begin position="364"/>
        <end position="409"/>
    </location>
</feature>
<dbReference type="InterPro" id="IPR006143">
    <property type="entry name" value="RND_pump_MFP"/>
</dbReference>
<dbReference type="AlphaFoldDB" id="A0A4R5TK37"/>
<comment type="similarity">
    <text evidence="2">Belongs to the membrane fusion protein (MFP) (TC 8.A.1) family.</text>
</comment>
<dbReference type="GO" id="GO:0022857">
    <property type="term" value="F:transmembrane transporter activity"/>
    <property type="evidence" value="ECO:0007669"/>
    <property type="project" value="InterPro"/>
</dbReference>
<keyword evidence="5" id="KW-0732">Signal</keyword>
<dbReference type="PANTHER" id="PTHR30158:SF3">
    <property type="entry name" value="MULTIDRUG EFFLUX PUMP SUBUNIT ACRA-RELATED"/>
    <property type="match status" value="1"/>
</dbReference>
<dbReference type="Proteomes" id="UP000294796">
    <property type="component" value="Unassembled WGS sequence"/>
</dbReference>
<dbReference type="Pfam" id="PF25876">
    <property type="entry name" value="HH_MFP_RND"/>
    <property type="match status" value="1"/>
</dbReference>
<dbReference type="Pfam" id="PF25944">
    <property type="entry name" value="Beta-barrel_RND"/>
    <property type="match status" value="1"/>
</dbReference>
<dbReference type="NCBIfam" id="TIGR01730">
    <property type="entry name" value="RND_mfp"/>
    <property type="match status" value="1"/>
</dbReference>
<dbReference type="InterPro" id="IPR058627">
    <property type="entry name" value="MdtA-like_C"/>
</dbReference>
<feature type="coiled-coil region" evidence="3">
    <location>
        <begin position="97"/>
        <end position="124"/>
    </location>
</feature>
<dbReference type="SUPFAM" id="SSF111369">
    <property type="entry name" value="HlyD-like secretion proteins"/>
    <property type="match status" value="1"/>
</dbReference>
<dbReference type="GO" id="GO:0046677">
    <property type="term" value="P:response to antibiotic"/>
    <property type="evidence" value="ECO:0007669"/>
    <property type="project" value="TreeGrafter"/>
</dbReference>
<dbReference type="InterPro" id="IPR058625">
    <property type="entry name" value="MdtA-like_BSH"/>
</dbReference>
<dbReference type="GO" id="GO:0030313">
    <property type="term" value="C:cell envelope"/>
    <property type="evidence" value="ECO:0007669"/>
    <property type="project" value="UniProtKB-SubCell"/>
</dbReference>
<evidence type="ECO:0000256" key="2">
    <source>
        <dbReference type="ARBA" id="ARBA00009477"/>
    </source>
</evidence>
<dbReference type="PANTHER" id="PTHR30158">
    <property type="entry name" value="ACRA/E-RELATED COMPONENT OF DRUG EFFLUX TRANSPORTER"/>
    <property type="match status" value="1"/>
</dbReference>
<accession>A0A4R5TK37</accession>
<evidence type="ECO:0000256" key="1">
    <source>
        <dbReference type="ARBA" id="ARBA00004519"/>
    </source>
</evidence>
<dbReference type="Pfam" id="PF25967">
    <property type="entry name" value="RND-MFP_C"/>
    <property type="match status" value="1"/>
</dbReference>
<dbReference type="Gene3D" id="2.40.420.20">
    <property type="match status" value="1"/>
</dbReference>
<dbReference type="Gene3D" id="2.40.50.100">
    <property type="match status" value="1"/>
</dbReference>
<comment type="subcellular location">
    <subcellularLocation>
        <location evidence="1">Cell inner membrane</location>
        <topology evidence="1">Lipid-anchor</topology>
    </subcellularLocation>
</comment>
<feature type="domain" description="Multidrug resistance protein MdtA-like barrel-sandwich hybrid" evidence="7">
    <location>
        <begin position="56"/>
        <end position="197"/>
    </location>
</feature>
<feature type="compositionally biased region" description="Low complexity" evidence="4">
    <location>
        <begin position="384"/>
        <end position="395"/>
    </location>
</feature>